<gene>
    <name evidence="2" type="ORF">Tci_049829</name>
</gene>
<name>A0A6L2MV19_TANCI</name>
<dbReference type="AlphaFoldDB" id="A0A6L2MV19"/>
<evidence type="ECO:0000313" key="2">
    <source>
        <dbReference type="EMBL" id="GEU77851.1"/>
    </source>
</evidence>
<dbReference type="EMBL" id="BKCJ010007556">
    <property type="protein sequence ID" value="GEU77851.1"/>
    <property type="molecule type" value="Genomic_DNA"/>
</dbReference>
<comment type="caution">
    <text evidence="2">The sequence shown here is derived from an EMBL/GenBank/DDBJ whole genome shotgun (WGS) entry which is preliminary data.</text>
</comment>
<feature type="region of interest" description="Disordered" evidence="1">
    <location>
        <begin position="1"/>
        <end position="34"/>
    </location>
</feature>
<accession>A0A6L2MV19</accession>
<proteinExistence type="predicted"/>
<dbReference type="PANTHER" id="PTHR11439:SF509">
    <property type="entry name" value="RNA-DIRECTED DNA POLYMERASE"/>
    <property type="match status" value="1"/>
</dbReference>
<dbReference type="PANTHER" id="PTHR11439">
    <property type="entry name" value="GAG-POL-RELATED RETROTRANSPOSON"/>
    <property type="match status" value="1"/>
</dbReference>
<protein>
    <submittedName>
        <fullName evidence="2">Uncharacterized mitochondrial protein AtMg00810-like</fullName>
    </submittedName>
</protein>
<sequence>MLKKYSLESSDAVHTPMVERSKLDEDPQGTPVDTTRYRSMVGSIMYLTASRPDLVFVFCMCARYQAKPTEKHLTAVKRVFRYLKGTINMGMWYPKETEFELTAFADADHAGCQDTR</sequence>
<evidence type="ECO:0000256" key="1">
    <source>
        <dbReference type="SAM" id="MobiDB-lite"/>
    </source>
</evidence>
<organism evidence="2">
    <name type="scientific">Tanacetum cinerariifolium</name>
    <name type="common">Dalmatian daisy</name>
    <name type="synonym">Chrysanthemum cinerariifolium</name>
    <dbReference type="NCBI Taxonomy" id="118510"/>
    <lineage>
        <taxon>Eukaryota</taxon>
        <taxon>Viridiplantae</taxon>
        <taxon>Streptophyta</taxon>
        <taxon>Embryophyta</taxon>
        <taxon>Tracheophyta</taxon>
        <taxon>Spermatophyta</taxon>
        <taxon>Magnoliopsida</taxon>
        <taxon>eudicotyledons</taxon>
        <taxon>Gunneridae</taxon>
        <taxon>Pentapetalae</taxon>
        <taxon>asterids</taxon>
        <taxon>campanulids</taxon>
        <taxon>Asterales</taxon>
        <taxon>Asteraceae</taxon>
        <taxon>Asteroideae</taxon>
        <taxon>Anthemideae</taxon>
        <taxon>Anthemidinae</taxon>
        <taxon>Tanacetum</taxon>
    </lineage>
</organism>
<reference evidence="2" key="1">
    <citation type="journal article" date="2019" name="Sci. Rep.">
        <title>Draft genome of Tanacetum cinerariifolium, the natural source of mosquito coil.</title>
        <authorList>
            <person name="Yamashiro T."/>
            <person name="Shiraishi A."/>
            <person name="Satake H."/>
            <person name="Nakayama K."/>
        </authorList>
    </citation>
    <scope>NUCLEOTIDE SEQUENCE</scope>
</reference>